<keyword evidence="16" id="KW-1185">Reference proteome</keyword>
<feature type="region of interest" description="Disordered" evidence="13">
    <location>
        <begin position="154"/>
        <end position="182"/>
    </location>
</feature>
<dbReference type="PRINTS" id="PR00979">
    <property type="entry name" value="TAFAZZIN"/>
</dbReference>
<name>A0A9W7SNB6_9PEZI</name>
<accession>A0A9W7SNB6</accession>
<evidence type="ECO:0000256" key="6">
    <source>
        <dbReference type="ARBA" id="ARBA00023098"/>
    </source>
</evidence>
<proteinExistence type="inferred from homology"/>
<dbReference type="SUPFAM" id="SSF69593">
    <property type="entry name" value="Glycerol-3-phosphate (1)-acyltransferase"/>
    <property type="match status" value="1"/>
</dbReference>
<evidence type="ECO:0000256" key="2">
    <source>
        <dbReference type="ARBA" id="ARBA00010524"/>
    </source>
</evidence>
<dbReference type="OrthoDB" id="193467at2759"/>
<evidence type="ECO:0000256" key="13">
    <source>
        <dbReference type="SAM" id="MobiDB-lite"/>
    </source>
</evidence>
<dbReference type="InterPro" id="IPR000872">
    <property type="entry name" value="Tafazzin"/>
</dbReference>
<dbReference type="InterPro" id="IPR002123">
    <property type="entry name" value="Plipid/glycerol_acylTrfase"/>
</dbReference>
<dbReference type="GO" id="GO:0005743">
    <property type="term" value="C:mitochondrial inner membrane"/>
    <property type="evidence" value="ECO:0007669"/>
    <property type="project" value="UniProtKB-SubCell"/>
</dbReference>
<keyword evidence="4" id="KW-1000">Mitochondrion outer membrane</keyword>
<sequence length="379" mass="43396">MATPQERPSQPSLPWRITSAVNVGVVGFLCRSFLYAFNHTHVRGLDQFLELLDRRRDEQTRTKGLITVSNHVSVLDDPLIWGVLPNRYFWNPNNMRWSLGSHDICFKNKLLEAFFSYGNTLPTHRAAHSRFGGVFQPTITQAIRLLSDPHAPSGESVVWRPADADPPTLPTSSPPPDPFTANQLTYSTTGSDRFPAPAAYPSRRFSWVHIFPEGMIHQHPDKPCPDVLPMWIDGPQHVMDNNRPWPRPLPRAGQEISITFGDPVDTDEVFEPFRRRWRQLKEKTRRQRLGERRSDERSSTQEALGELQDEDLRYGEEAEQLRIDVTLAVRNEVLKVRRSLGLPDEDPKRGLAETFRAEGGREPTREPETKKDGSVVQDW</sequence>
<evidence type="ECO:0000313" key="16">
    <source>
        <dbReference type="Proteomes" id="UP001138500"/>
    </source>
</evidence>
<evidence type="ECO:0000256" key="3">
    <source>
        <dbReference type="ARBA" id="ARBA00022679"/>
    </source>
</evidence>
<keyword evidence="9" id="KW-0012">Acyltransferase</keyword>
<gene>
    <name evidence="15" type="ORF">Tdes44962_MAKER10187</name>
</gene>
<feature type="region of interest" description="Disordered" evidence="13">
    <location>
        <begin position="338"/>
        <end position="379"/>
    </location>
</feature>
<dbReference type="AlphaFoldDB" id="A0A9W7SNB6"/>
<dbReference type="Pfam" id="PF01553">
    <property type="entry name" value="Acyltransferase"/>
    <property type="match status" value="1"/>
</dbReference>
<dbReference type="PANTHER" id="PTHR12497">
    <property type="entry name" value="TAZ PROTEIN TAFAZZIN"/>
    <property type="match status" value="1"/>
</dbReference>
<reference evidence="15 16" key="2">
    <citation type="journal article" date="2021" name="Curr. Genet.">
        <title>Genetic response to nitrogen starvation in the aggressive Eucalyptus foliar pathogen Teratosphaeria destructans.</title>
        <authorList>
            <person name="Havenga M."/>
            <person name="Wingfield B.D."/>
            <person name="Wingfield M.J."/>
            <person name="Dreyer L.L."/>
            <person name="Roets F."/>
            <person name="Aylward J."/>
        </authorList>
    </citation>
    <scope>NUCLEOTIDE SEQUENCE [LARGE SCALE GENOMIC DNA]</scope>
    <source>
        <strain evidence="15">CMW44962</strain>
    </source>
</reference>
<dbReference type="GO" id="GO:0005741">
    <property type="term" value="C:mitochondrial outer membrane"/>
    <property type="evidence" value="ECO:0007669"/>
    <property type="project" value="UniProtKB-SubCell"/>
</dbReference>
<dbReference type="Proteomes" id="UP001138500">
    <property type="component" value="Unassembled WGS sequence"/>
</dbReference>
<organism evidence="15 16">
    <name type="scientific">Teratosphaeria destructans</name>
    <dbReference type="NCBI Taxonomy" id="418781"/>
    <lineage>
        <taxon>Eukaryota</taxon>
        <taxon>Fungi</taxon>
        <taxon>Dikarya</taxon>
        <taxon>Ascomycota</taxon>
        <taxon>Pezizomycotina</taxon>
        <taxon>Dothideomycetes</taxon>
        <taxon>Dothideomycetidae</taxon>
        <taxon>Mycosphaerellales</taxon>
        <taxon>Teratosphaeriaceae</taxon>
        <taxon>Teratosphaeria</taxon>
    </lineage>
</organism>
<dbReference type="GO" id="GO:0047184">
    <property type="term" value="F:1-acylglycerophosphocholine O-acyltransferase activity"/>
    <property type="evidence" value="ECO:0007669"/>
    <property type="project" value="TreeGrafter"/>
</dbReference>
<feature type="domain" description="Phospholipid/glycerol acyltransferase" evidence="14">
    <location>
        <begin position="65"/>
        <end position="235"/>
    </location>
</feature>
<comment type="caution">
    <text evidence="15">The sequence shown here is derived from an EMBL/GenBank/DDBJ whole genome shotgun (WGS) entry which is preliminary data.</text>
</comment>
<comment type="similarity">
    <text evidence="2 12">Belongs to the taffazin family.</text>
</comment>
<evidence type="ECO:0000256" key="4">
    <source>
        <dbReference type="ARBA" id="ARBA00022787"/>
    </source>
</evidence>
<evidence type="ECO:0000256" key="5">
    <source>
        <dbReference type="ARBA" id="ARBA00022792"/>
    </source>
</evidence>
<evidence type="ECO:0000256" key="1">
    <source>
        <dbReference type="ARBA" id="ARBA00004137"/>
    </source>
</evidence>
<keyword evidence="7" id="KW-0496">Mitochondrion</keyword>
<keyword evidence="6" id="KW-0443">Lipid metabolism</keyword>
<evidence type="ECO:0000256" key="8">
    <source>
        <dbReference type="ARBA" id="ARBA00023136"/>
    </source>
</evidence>
<dbReference type="PANTHER" id="PTHR12497:SF0">
    <property type="entry name" value="TAFAZZIN"/>
    <property type="match status" value="1"/>
</dbReference>
<dbReference type="GO" id="GO:0035965">
    <property type="term" value="P:cardiolipin acyl-chain remodeling"/>
    <property type="evidence" value="ECO:0007669"/>
    <property type="project" value="TreeGrafter"/>
</dbReference>
<evidence type="ECO:0000256" key="10">
    <source>
        <dbReference type="ARBA" id="ARBA00024323"/>
    </source>
</evidence>
<reference evidence="15 16" key="1">
    <citation type="journal article" date="2018" name="IMA Fungus">
        <title>IMA Genome-F 10: Nine draft genome sequences of Claviceps purpurea s.lat., including C. arundinis, C. humidiphila, and C. cf. spartinae, pseudomolecules for the pitch canker pathogen Fusarium circinatum, draft genome of Davidsoniella eucalypti, Grosmannia galeiformis, Quambalaria eucalypti, and Teratosphaeria destructans.</title>
        <authorList>
            <person name="Wingfield B.D."/>
            <person name="Liu M."/>
            <person name="Nguyen H.D."/>
            <person name="Lane F.A."/>
            <person name="Morgan S.W."/>
            <person name="De Vos L."/>
            <person name="Wilken P.M."/>
            <person name="Duong T.A."/>
            <person name="Aylward J."/>
            <person name="Coetzee M.P."/>
            <person name="Dadej K."/>
            <person name="De Beer Z.W."/>
            <person name="Findlay W."/>
            <person name="Havenga M."/>
            <person name="Kolarik M."/>
            <person name="Menzies J.G."/>
            <person name="Naidoo K."/>
            <person name="Pochopski O."/>
            <person name="Shoukouhi P."/>
            <person name="Santana Q.C."/>
            <person name="Seifert K.A."/>
            <person name="Soal N."/>
            <person name="Steenkamp E.T."/>
            <person name="Tatham C.T."/>
            <person name="van der Nest M.A."/>
            <person name="Wingfield M.J."/>
        </authorList>
    </citation>
    <scope>NUCLEOTIDE SEQUENCE [LARGE SCALE GENOMIC DNA]</scope>
    <source>
        <strain evidence="15">CMW44962</strain>
    </source>
</reference>
<keyword evidence="5" id="KW-0999">Mitochondrion inner membrane</keyword>
<dbReference type="EMBL" id="RIBY02002107">
    <property type="protein sequence ID" value="KAH9825510.1"/>
    <property type="molecule type" value="Genomic_DNA"/>
</dbReference>
<dbReference type="SMART" id="SM00563">
    <property type="entry name" value="PlsC"/>
    <property type="match status" value="1"/>
</dbReference>
<feature type="compositionally biased region" description="Basic and acidic residues" evidence="13">
    <location>
        <begin position="345"/>
        <end position="373"/>
    </location>
</feature>
<keyword evidence="3" id="KW-0808">Transferase</keyword>
<feature type="region of interest" description="Disordered" evidence="13">
    <location>
        <begin position="284"/>
        <end position="311"/>
    </location>
</feature>
<comment type="subcellular location">
    <subcellularLocation>
        <location evidence="1">Mitochondrion inner membrane</location>
        <topology evidence="1">Peripheral membrane protein</topology>
        <orientation evidence="1">Intermembrane side</orientation>
    </subcellularLocation>
    <subcellularLocation>
        <location evidence="10">Mitochondrion outer membrane</location>
        <topology evidence="10">Peripheral membrane protein</topology>
        <orientation evidence="10">Intermembrane side</orientation>
    </subcellularLocation>
</comment>
<evidence type="ECO:0000256" key="7">
    <source>
        <dbReference type="ARBA" id="ARBA00023128"/>
    </source>
</evidence>
<evidence type="ECO:0000256" key="12">
    <source>
        <dbReference type="RuleBase" id="RU365062"/>
    </source>
</evidence>
<evidence type="ECO:0000259" key="14">
    <source>
        <dbReference type="SMART" id="SM00563"/>
    </source>
</evidence>
<evidence type="ECO:0000313" key="15">
    <source>
        <dbReference type="EMBL" id="KAH9825510.1"/>
    </source>
</evidence>
<evidence type="ECO:0000256" key="9">
    <source>
        <dbReference type="ARBA" id="ARBA00023315"/>
    </source>
</evidence>
<dbReference type="GO" id="GO:0007007">
    <property type="term" value="P:inner mitochondrial membrane organization"/>
    <property type="evidence" value="ECO:0007669"/>
    <property type="project" value="TreeGrafter"/>
</dbReference>
<feature type="compositionally biased region" description="Basic and acidic residues" evidence="13">
    <location>
        <begin position="284"/>
        <end position="299"/>
    </location>
</feature>
<keyword evidence="8" id="KW-0472">Membrane</keyword>
<evidence type="ECO:0000256" key="11">
    <source>
        <dbReference type="ARBA" id="ARBA00047906"/>
    </source>
</evidence>
<protein>
    <recommendedName>
        <fullName evidence="12">Tafazzin family protein</fullName>
    </recommendedName>
</protein>
<feature type="compositionally biased region" description="Pro residues" evidence="13">
    <location>
        <begin position="167"/>
        <end position="178"/>
    </location>
</feature>
<comment type="catalytic activity">
    <reaction evidence="11">
        <text>1'-[1,2-diacyl-sn-glycero-3-phospho],3'-[1-acyl-sn-glycero-3-phospho]-glycerol + a 1,2-diacyl-sn-glycero-3-phosphocholine = a cardiolipin + a 1-acyl-sn-glycero-3-phosphocholine</text>
        <dbReference type="Rhea" id="RHEA:33731"/>
        <dbReference type="ChEBI" id="CHEBI:57643"/>
        <dbReference type="ChEBI" id="CHEBI:58168"/>
        <dbReference type="ChEBI" id="CHEBI:62237"/>
        <dbReference type="ChEBI" id="CHEBI:64743"/>
    </reaction>
    <physiologicalReaction direction="left-to-right" evidence="11">
        <dbReference type="Rhea" id="RHEA:33732"/>
    </physiologicalReaction>
    <physiologicalReaction direction="right-to-left" evidence="11">
        <dbReference type="Rhea" id="RHEA:33733"/>
    </physiologicalReaction>
</comment>